<accession>A0ABY2BAH5</accession>
<dbReference type="InterPro" id="IPR024072">
    <property type="entry name" value="DHFR-like_dom_sf"/>
</dbReference>
<organism evidence="2 3">
    <name type="scientific">Kribbella orskensis</name>
    <dbReference type="NCBI Taxonomy" id="2512216"/>
    <lineage>
        <taxon>Bacteria</taxon>
        <taxon>Bacillati</taxon>
        <taxon>Actinomycetota</taxon>
        <taxon>Actinomycetes</taxon>
        <taxon>Propionibacteriales</taxon>
        <taxon>Kribbellaceae</taxon>
        <taxon>Kribbella</taxon>
    </lineage>
</organism>
<gene>
    <name evidence="2" type="ORF">EV644_122105</name>
</gene>
<dbReference type="InterPro" id="IPR002734">
    <property type="entry name" value="RibDG_C"/>
</dbReference>
<name>A0ABY2BAH5_9ACTN</name>
<dbReference type="EMBL" id="SLWM01000022">
    <property type="protein sequence ID" value="TCO13630.1"/>
    <property type="molecule type" value="Genomic_DNA"/>
</dbReference>
<reference evidence="2 3" key="1">
    <citation type="journal article" date="2015" name="Stand. Genomic Sci.">
        <title>Genomic Encyclopedia of Bacterial and Archaeal Type Strains, Phase III: the genomes of soil and plant-associated and newly described type strains.</title>
        <authorList>
            <person name="Whitman W.B."/>
            <person name="Woyke T."/>
            <person name="Klenk H.P."/>
            <person name="Zhou Y."/>
            <person name="Lilburn T.G."/>
            <person name="Beck B.J."/>
            <person name="De Vos P."/>
            <person name="Vandamme P."/>
            <person name="Eisen J.A."/>
            <person name="Garrity G."/>
            <person name="Hugenholtz P."/>
            <person name="Kyrpides N.C."/>
        </authorList>
    </citation>
    <scope>NUCLEOTIDE SEQUENCE [LARGE SCALE GENOMIC DNA]</scope>
    <source>
        <strain evidence="2 3">VKM Ac-2538</strain>
    </source>
</reference>
<evidence type="ECO:0000313" key="2">
    <source>
        <dbReference type="EMBL" id="TCO13630.1"/>
    </source>
</evidence>
<protein>
    <submittedName>
        <fullName evidence="2">Dihydrofolate reductase</fullName>
    </submittedName>
</protein>
<dbReference type="RefSeq" id="WP_132194795.1">
    <property type="nucleotide sequence ID" value="NZ_SLWM01000022.1"/>
</dbReference>
<dbReference type="SUPFAM" id="SSF53597">
    <property type="entry name" value="Dihydrofolate reductase-like"/>
    <property type="match status" value="1"/>
</dbReference>
<evidence type="ECO:0000259" key="1">
    <source>
        <dbReference type="Pfam" id="PF01872"/>
    </source>
</evidence>
<keyword evidence="3" id="KW-1185">Reference proteome</keyword>
<dbReference type="Proteomes" id="UP000295818">
    <property type="component" value="Unassembled WGS sequence"/>
</dbReference>
<proteinExistence type="predicted"/>
<sequence length="179" mass="20035">MRKLIESTFMTLNGSIGNPQEWSGPYWDDEHTAYSVALMENTEALLLGRVTYEGFAEAWPQRGGDPFTDKFNAMPKYVASRTLKETTWNAQVLQGDAADAVAELKKQNGGDLLKYGTGEFDKALLERKLVDEYHFWIFPVLAGGDRMFQGVDLDVTHLELLDSTTFKSGIIVHKLAPKA</sequence>
<dbReference type="Pfam" id="PF01872">
    <property type="entry name" value="RibD_C"/>
    <property type="match status" value="1"/>
</dbReference>
<feature type="domain" description="Bacterial bifunctional deaminase-reductase C-terminal" evidence="1">
    <location>
        <begin position="3"/>
        <end position="172"/>
    </location>
</feature>
<dbReference type="Gene3D" id="3.40.430.10">
    <property type="entry name" value="Dihydrofolate Reductase, subunit A"/>
    <property type="match status" value="1"/>
</dbReference>
<comment type="caution">
    <text evidence="2">The sequence shown here is derived from an EMBL/GenBank/DDBJ whole genome shotgun (WGS) entry which is preliminary data.</text>
</comment>
<evidence type="ECO:0000313" key="3">
    <source>
        <dbReference type="Proteomes" id="UP000295818"/>
    </source>
</evidence>